<evidence type="ECO:0000256" key="2">
    <source>
        <dbReference type="ARBA" id="ARBA00022729"/>
    </source>
</evidence>
<dbReference type="EMBL" id="HBIN01008252">
    <property type="protein sequence ID" value="CAE0435832.1"/>
    <property type="molecule type" value="Transcribed_RNA"/>
</dbReference>
<proteinExistence type="inferred from homology"/>
<evidence type="ECO:0000259" key="4">
    <source>
        <dbReference type="Pfam" id="PF00149"/>
    </source>
</evidence>
<dbReference type="PRINTS" id="PR01607">
    <property type="entry name" value="APYRASEFAMLY"/>
</dbReference>
<keyword evidence="3" id="KW-0378">Hydrolase</keyword>
<dbReference type="Pfam" id="PF00149">
    <property type="entry name" value="Metallophos"/>
    <property type="match status" value="1"/>
</dbReference>
<dbReference type="GO" id="GO:0009166">
    <property type="term" value="P:nucleotide catabolic process"/>
    <property type="evidence" value="ECO:0007669"/>
    <property type="project" value="InterPro"/>
</dbReference>
<dbReference type="InterPro" id="IPR006179">
    <property type="entry name" value="5_nucleotidase/apyrase"/>
</dbReference>
<evidence type="ECO:0000256" key="3">
    <source>
        <dbReference type="RuleBase" id="RU362119"/>
    </source>
</evidence>
<dbReference type="InterPro" id="IPR036907">
    <property type="entry name" value="5'-Nucleotdase_C_sf"/>
</dbReference>
<dbReference type="InterPro" id="IPR008334">
    <property type="entry name" value="5'-Nucleotdase_C"/>
</dbReference>
<dbReference type="InterPro" id="IPR004843">
    <property type="entry name" value="Calcineurin-like_PHP"/>
</dbReference>
<name>A0A6S8BCG3_9STRA</name>
<evidence type="ECO:0000259" key="5">
    <source>
        <dbReference type="Pfam" id="PF02872"/>
    </source>
</evidence>
<dbReference type="CDD" id="cd00845">
    <property type="entry name" value="MPP_UshA_N_like"/>
    <property type="match status" value="1"/>
</dbReference>
<dbReference type="PANTHER" id="PTHR11575:SF24">
    <property type="entry name" value="5'-NUCLEOTIDASE"/>
    <property type="match status" value="1"/>
</dbReference>
<organism evidence="7">
    <name type="scientific">Aplanochytrium stocchinoi</name>
    <dbReference type="NCBI Taxonomy" id="215587"/>
    <lineage>
        <taxon>Eukaryota</taxon>
        <taxon>Sar</taxon>
        <taxon>Stramenopiles</taxon>
        <taxon>Bigyra</taxon>
        <taxon>Labyrinthulomycetes</taxon>
        <taxon>Thraustochytrida</taxon>
        <taxon>Thraustochytriidae</taxon>
        <taxon>Aplanochytrium</taxon>
    </lineage>
</organism>
<evidence type="ECO:0000256" key="1">
    <source>
        <dbReference type="ARBA" id="ARBA00006654"/>
    </source>
</evidence>
<dbReference type="EMBL" id="HBIN01008253">
    <property type="protein sequence ID" value="CAE0435833.1"/>
    <property type="molecule type" value="Transcribed_RNA"/>
</dbReference>
<protein>
    <recommendedName>
        <fullName evidence="10">5'-Nucleotidase C-terminal domain-containing protein</fullName>
    </recommendedName>
</protein>
<dbReference type="EMBL" id="HBIN01008250">
    <property type="protein sequence ID" value="CAE0435830.1"/>
    <property type="molecule type" value="Transcribed_RNA"/>
</dbReference>
<dbReference type="GO" id="GO:0000166">
    <property type="term" value="F:nucleotide binding"/>
    <property type="evidence" value="ECO:0007669"/>
    <property type="project" value="UniProtKB-KW"/>
</dbReference>
<sequence>MESEQNSEEESFSVTFLVSNDLHSQHVPFDTDAGPNLGGTARRATYLSEQRRKHGNVVVLDVGDAFLGSDYFTFFDGEVEMKLFDALGYEAMAVGNHDFDQGGLSNLLKQSAHSPNTTLLCANLRKKSNFEMVFQPFKLINANGIKIAVVGLFGMDAWNVTPREYKEDLLYENLEEAAVRVCKHLEENSKPDIYVCLSHTGVHRGDRDLAQLGLFDIIFSGHDHGRNIEDWEFINNKRKNGFGGTLLHPGNWGGRAMAKLKIRINKNSRDELTVITKCTDIIDSSYEDDQSVVEFLEYYKDKYMHIAEEHLAVCHHENMTKDHLKNNYRLQASHPLSEYICNALRSFFSPPADIGMVNLGGIRDGMSKGAVTWSTVNRIWPFNDELHLCEIPGKSLRQIAERNANRMMMSQGSGMVYHFSGLEIEYIEDEKKGILVGRMEVNGEVLKSEQTYRVSMTRFLIENDMIEISDTPEYDPHNTHVKNLRDLLILHTRNCQEIGGKGLI</sequence>
<dbReference type="Gene3D" id="3.90.780.10">
    <property type="entry name" value="5'-Nucleotidase, C-terminal domain"/>
    <property type="match status" value="1"/>
</dbReference>
<dbReference type="Gene3D" id="3.60.21.10">
    <property type="match status" value="1"/>
</dbReference>
<dbReference type="PANTHER" id="PTHR11575">
    <property type="entry name" value="5'-NUCLEOTIDASE-RELATED"/>
    <property type="match status" value="1"/>
</dbReference>
<feature type="domain" description="5'-Nucleotidase C-terminal" evidence="5">
    <location>
        <begin position="333"/>
        <end position="462"/>
    </location>
</feature>
<feature type="domain" description="Calcineurin-like phosphoesterase" evidence="4">
    <location>
        <begin position="15"/>
        <end position="225"/>
    </location>
</feature>
<gene>
    <name evidence="6" type="ORF">ASTO00021_LOCUS6110</name>
    <name evidence="7" type="ORF">ASTO00021_LOCUS6111</name>
    <name evidence="8" type="ORF">ASTO00021_LOCUS6112</name>
    <name evidence="9" type="ORF">ASTO00021_LOCUS6113</name>
</gene>
<evidence type="ECO:0000313" key="7">
    <source>
        <dbReference type="EMBL" id="CAE0435831.1"/>
    </source>
</evidence>
<dbReference type="EMBL" id="HBIN01008251">
    <property type="protein sequence ID" value="CAE0435831.1"/>
    <property type="molecule type" value="Transcribed_RNA"/>
</dbReference>
<comment type="similarity">
    <text evidence="1 3">Belongs to the 5'-nucleotidase family.</text>
</comment>
<evidence type="ECO:0000313" key="6">
    <source>
        <dbReference type="EMBL" id="CAE0435830.1"/>
    </source>
</evidence>
<evidence type="ECO:0000313" key="8">
    <source>
        <dbReference type="EMBL" id="CAE0435832.1"/>
    </source>
</evidence>
<dbReference type="GO" id="GO:0008768">
    <property type="term" value="F:UDP-sugar diphosphatase activity"/>
    <property type="evidence" value="ECO:0007669"/>
    <property type="project" value="TreeGrafter"/>
</dbReference>
<dbReference type="InterPro" id="IPR029052">
    <property type="entry name" value="Metallo-depent_PP-like"/>
</dbReference>
<keyword evidence="2" id="KW-0732">Signal</keyword>
<dbReference type="SUPFAM" id="SSF56300">
    <property type="entry name" value="Metallo-dependent phosphatases"/>
    <property type="match status" value="1"/>
</dbReference>
<evidence type="ECO:0000313" key="9">
    <source>
        <dbReference type="EMBL" id="CAE0435833.1"/>
    </source>
</evidence>
<dbReference type="GO" id="GO:0008253">
    <property type="term" value="F:5'-nucleotidase activity"/>
    <property type="evidence" value="ECO:0007669"/>
    <property type="project" value="TreeGrafter"/>
</dbReference>
<accession>A0A6S8BCG3</accession>
<dbReference type="AlphaFoldDB" id="A0A6S8BCG3"/>
<evidence type="ECO:0008006" key="10">
    <source>
        <dbReference type="Google" id="ProtNLM"/>
    </source>
</evidence>
<reference evidence="7" key="1">
    <citation type="submission" date="2021-01" db="EMBL/GenBank/DDBJ databases">
        <authorList>
            <person name="Corre E."/>
            <person name="Pelletier E."/>
            <person name="Niang G."/>
            <person name="Scheremetjew M."/>
            <person name="Finn R."/>
            <person name="Kale V."/>
            <person name="Holt S."/>
            <person name="Cochrane G."/>
            <person name="Meng A."/>
            <person name="Brown T."/>
            <person name="Cohen L."/>
        </authorList>
    </citation>
    <scope>NUCLEOTIDE SEQUENCE</scope>
    <source>
        <strain evidence="7">GSBS06</strain>
    </source>
</reference>
<dbReference type="Pfam" id="PF02872">
    <property type="entry name" value="5_nucleotid_C"/>
    <property type="match status" value="1"/>
</dbReference>
<keyword evidence="3" id="KW-0547">Nucleotide-binding</keyword>
<dbReference type="SUPFAM" id="SSF55816">
    <property type="entry name" value="5'-nucleotidase (syn. UDP-sugar hydrolase), C-terminal domain"/>
    <property type="match status" value="1"/>
</dbReference>